<dbReference type="InterPro" id="IPR003599">
    <property type="entry name" value="Ig_sub"/>
</dbReference>
<comment type="subcellular location">
    <subcellularLocation>
        <location evidence="1">Cell membrane</location>
    </subcellularLocation>
</comment>
<dbReference type="SUPFAM" id="SSF48726">
    <property type="entry name" value="Immunoglobulin"/>
    <property type="match status" value="1"/>
</dbReference>
<reference evidence="10" key="1">
    <citation type="submission" date="2021-04" db="EMBL/GenBank/DDBJ databases">
        <authorList>
            <consortium name="Wellcome Sanger Institute Data Sharing"/>
        </authorList>
    </citation>
    <scope>NUCLEOTIDE SEQUENCE [LARGE SCALE GENOMIC DNA]</scope>
</reference>
<dbReference type="Ensembl" id="ENSENLT00000032532.1">
    <property type="protein sequence ID" value="ENSENLP00000031623.1"/>
    <property type="gene ID" value="ENSENLG00000013970.1"/>
</dbReference>
<dbReference type="Pfam" id="PF07686">
    <property type="entry name" value="V-set"/>
    <property type="match status" value="1"/>
</dbReference>
<keyword evidence="11" id="KW-1185">Reference proteome</keyword>
<evidence type="ECO:0000313" key="11">
    <source>
        <dbReference type="Proteomes" id="UP000472264"/>
    </source>
</evidence>
<evidence type="ECO:0000256" key="2">
    <source>
        <dbReference type="ARBA" id="ARBA00022475"/>
    </source>
</evidence>
<keyword evidence="5" id="KW-0472">Membrane</keyword>
<evidence type="ECO:0000256" key="8">
    <source>
        <dbReference type="SAM" id="SignalP"/>
    </source>
</evidence>
<reference evidence="10" key="2">
    <citation type="submission" date="2025-08" db="UniProtKB">
        <authorList>
            <consortium name="Ensembl"/>
        </authorList>
    </citation>
    <scope>IDENTIFICATION</scope>
</reference>
<dbReference type="InParanoid" id="A0A665VIW5"/>
<protein>
    <recommendedName>
        <fullName evidence="9">Ig-like domain-containing protein</fullName>
    </recommendedName>
</protein>
<dbReference type="Gene3D" id="2.60.40.10">
    <property type="entry name" value="Immunoglobulins"/>
    <property type="match status" value="1"/>
</dbReference>
<evidence type="ECO:0000256" key="1">
    <source>
        <dbReference type="ARBA" id="ARBA00004236"/>
    </source>
</evidence>
<dbReference type="SMART" id="SM00409">
    <property type="entry name" value="IG"/>
    <property type="match status" value="1"/>
</dbReference>
<dbReference type="InterPro" id="IPR013783">
    <property type="entry name" value="Ig-like_fold"/>
</dbReference>
<evidence type="ECO:0000256" key="3">
    <source>
        <dbReference type="ARBA" id="ARBA00022729"/>
    </source>
</evidence>
<proteinExistence type="predicted"/>
<accession>A0A665VIW5</accession>
<keyword evidence="6" id="KW-1015">Disulfide bond</keyword>
<dbReference type="InterPro" id="IPR007110">
    <property type="entry name" value="Ig-like_dom"/>
</dbReference>
<keyword evidence="4" id="KW-0391">Immunity</keyword>
<keyword evidence="3 8" id="KW-0732">Signal</keyword>
<dbReference type="GO" id="GO:0009617">
    <property type="term" value="P:response to bacterium"/>
    <property type="evidence" value="ECO:0007669"/>
    <property type="project" value="TreeGrafter"/>
</dbReference>
<feature type="chain" id="PRO_5025359198" description="Ig-like domain-containing protein" evidence="8">
    <location>
        <begin position="26"/>
        <end position="138"/>
    </location>
</feature>
<organism evidence="10 11">
    <name type="scientific">Echeneis naucrates</name>
    <name type="common">Live sharksucker</name>
    <dbReference type="NCBI Taxonomy" id="173247"/>
    <lineage>
        <taxon>Eukaryota</taxon>
        <taxon>Metazoa</taxon>
        <taxon>Chordata</taxon>
        <taxon>Craniata</taxon>
        <taxon>Vertebrata</taxon>
        <taxon>Euteleostomi</taxon>
        <taxon>Actinopterygii</taxon>
        <taxon>Neopterygii</taxon>
        <taxon>Teleostei</taxon>
        <taxon>Neoteleostei</taxon>
        <taxon>Acanthomorphata</taxon>
        <taxon>Carangaria</taxon>
        <taxon>Carangiformes</taxon>
        <taxon>Echeneidae</taxon>
        <taxon>Echeneis</taxon>
    </lineage>
</organism>
<dbReference type="PROSITE" id="PS50835">
    <property type="entry name" value="IG_LIKE"/>
    <property type="match status" value="1"/>
</dbReference>
<dbReference type="AlphaFoldDB" id="A0A665VIW5"/>
<name>A0A665VIW5_ECHNA</name>
<keyword evidence="7" id="KW-0325">Glycoprotein</keyword>
<feature type="signal peptide" evidence="8">
    <location>
        <begin position="1"/>
        <end position="25"/>
    </location>
</feature>
<evidence type="ECO:0000256" key="6">
    <source>
        <dbReference type="ARBA" id="ARBA00023157"/>
    </source>
</evidence>
<dbReference type="OMA" id="CISVMFK"/>
<keyword evidence="2" id="KW-1003">Cell membrane</keyword>
<dbReference type="InterPro" id="IPR013106">
    <property type="entry name" value="Ig_V-set"/>
</dbReference>
<dbReference type="PANTHER" id="PTHR19433">
    <property type="entry name" value="T-CELL RECEPTOR ALPHA CHAIN V REGION-RELATED"/>
    <property type="match status" value="1"/>
</dbReference>
<dbReference type="InterPro" id="IPR036179">
    <property type="entry name" value="Ig-like_dom_sf"/>
</dbReference>
<dbReference type="GO" id="GO:0005886">
    <property type="term" value="C:plasma membrane"/>
    <property type="evidence" value="ECO:0007669"/>
    <property type="project" value="UniProtKB-SubCell"/>
</dbReference>
<evidence type="ECO:0000256" key="5">
    <source>
        <dbReference type="ARBA" id="ARBA00023136"/>
    </source>
</evidence>
<evidence type="ECO:0000313" key="10">
    <source>
        <dbReference type="Ensembl" id="ENSENLP00000031623.1"/>
    </source>
</evidence>
<reference evidence="10" key="3">
    <citation type="submission" date="2025-09" db="UniProtKB">
        <authorList>
            <consortium name="Ensembl"/>
        </authorList>
    </citation>
    <scope>IDENTIFICATION</scope>
</reference>
<dbReference type="InterPro" id="IPR052051">
    <property type="entry name" value="TCR_complex_component"/>
</dbReference>
<sequence length="138" mass="15338">SINLHWKLKKALLLFGLCVSGWISASVSQTQTVKVQPGENVMLQCSNRSSYQTYSFWSRLNKTQSSCISSLYDSENNVLFCDGFENDKYEVKTNISTIFLTINKVDVSDSGLYFCGIHVAGHAILTAIDLIVEGKDLS</sequence>
<dbReference type="PANTHER" id="PTHR19433:SF111">
    <property type="entry name" value="T CELL RECEPTOR ALPHA VARIABLE 4"/>
    <property type="match status" value="1"/>
</dbReference>
<dbReference type="Proteomes" id="UP000472264">
    <property type="component" value="Chromosome 18"/>
</dbReference>
<feature type="domain" description="Ig-like" evidence="9">
    <location>
        <begin position="25"/>
        <end position="126"/>
    </location>
</feature>
<evidence type="ECO:0000259" key="9">
    <source>
        <dbReference type="PROSITE" id="PS50835"/>
    </source>
</evidence>
<evidence type="ECO:0000256" key="7">
    <source>
        <dbReference type="ARBA" id="ARBA00023180"/>
    </source>
</evidence>
<dbReference type="GO" id="GO:0002376">
    <property type="term" value="P:immune system process"/>
    <property type="evidence" value="ECO:0007669"/>
    <property type="project" value="UniProtKB-KW"/>
</dbReference>
<evidence type="ECO:0000256" key="4">
    <source>
        <dbReference type="ARBA" id="ARBA00022859"/>
    </source>
</evidence>